<dbReference type="EMBL" id="JBJURJ010000012">
    <property type="protein sequence ID" value="MFM9330295.1"/>
    <property type="molecule type" value="Genomic_DNA"/>
</dbReference>
<accession>A0ACC7P1X1</accession>
<evidence type="ECO:0000313" key="2">
    <source>
        <dbReference type="Proteomes" id="UP001631969"/>
    </source>
</evidence>
<dbReference type="Proteomes" id="UP001631969">
    <property type="component" value="Unassembled WGS sequence"/>
</dbReference>
<gene>
    <name evidence="1" type="ORF">ACI1P1_18510</name>
</gene>
<reference evidence="1" key="1">
    <citation type="submission" date="2024-12" db="EMBL/GenBank/DDBJ databases">
        <authorList>
            <person name="Wu N."/>
        </authorList>
    </citation>
    <scope>NUCLEOTIDE SEQUENCE</scope>
    <source>
        <strain evidence="1">P15</strain>
    </source>
</reference>
<sequence>MKKSVSRMLAWVMMVLLFLQAVPFGTASASSAESGQSAPVIRVEGEQYSSVNQTPVAKAERDSLRGTSTELSGNDFLFFKSAAGAPLPSGGYIAEYQVTVAVPGIYSLEIMASPLAMNHVSPYQIQINDGGYMDVNSSIATKIGQIQTPVNLFYKYKLNPVTLQEGLNTVSFRVQNGRQSDGRVYFFLDYLELSKLPWGINKISTNGSNNLFEEGDDKQVTVHFTDTASLGHSLSYRVEDYNGNVAMENSLTLSANVPSYTFPVTGLERGHYTITVEAAQSGVPVKEYLSVVMNTSERRSIADSPFAMDVAGGSLIPAGEAGQYARAVRLTGVDYVRERMHWNSVSTGSGVYDFSKYDPYNQAYANNGIRVLELNHIAPGWSKDAGKNLPRNLFDAYHLAKASVQHFGTQSDWEFWNEPDIQYTAESETADQYAAFLKATTIAARDSGVPTSVALGGIAYPPGGYVELLMQNDVAAYMDAYNYHAHRNDNDSILVPDVPPSFAAHTELIQGYNLGEKPAYVTEAGMSLKFADATQTLAANQLRMQARYLAASTIQSVASGVDKHFWFVFPYYLENGMSWGSFSARGTPYPAINAQAAMTHALGEAKYMGPLSGLPQGIKSYVFRDGTDSVAAYWSEAETPFTLTAGGTQSLLTDIMGVEQELSPSGGSYALSSGPDVHYLRIAGDFPGLTAPVYGTPIPHAPELTPAERVVLTQKYPEASATKAKAKGYQLDTAQQTEIQVEVHNFNGTPLSGTVTGTVYGGWSLAVPTQQVTVAPHSKSVLSFVVTGSAQVAADVKAPVIFQGSFGGELTSKSVTLIASTENPPVTPSVTVPDVDNPSLWETNISDGATSTITSPAPGEIQFDYSFGPGDKWSYPYFTLPGGVSFADTEGVVFDVYFPAPADGVVVRTFMYEQNGSGYFTAGGIAPVGGWQQIKMPWADFAAFGTPDDNFHLDPEQIKEFSLGINSRTATQVSFKVRNIGVYTQPDTGLYSKITGLVPSHGQVVAAGQVNVSANLMQGEIPVLADTIQVVVDGVAVSHQLNGGVITATAVLEPGAHTITVKAFDVNGRLISAKSAVTAAAGASGH</sequence>
<protein>
    <submittedName>
        <fullName evidence="1">Uncharacterized protein</fullName>
    </submittedName>
</protein>
<evidence type="ECO:0000313" key="1">
    <source>
        <dbReference type="EMBL" id="MFM9330295.1"/>
    </source>
</evidence>
<comment type="caution">
    <text evidence="1">The sequence shown here is derived from an EMBL/GenBank/DDBJ whole genome shotgun (WGS) entry which is preliminary data.</text>
</comment>
<proteinExistence type="predicted"/>
<organism evidence="1 2">
    <name type="scientific">Paenibacillus mesotrionivorans</name>
    <dbReference type="NCBI Taxonomy" id="3160968"/>
    <lineage>
        <taxon>Bacteria</taxon>
        <taxon>Bacillati</taxon>
        <taxon>Bacillota</taxon>
        <taxon>Bacilli</taxon>
        <taxon>Bacillales</taxon>
        <taxon>Paenibacillaceae</taxon>
        <taxon>Paenibacillus</taxon>
    </lineage>
</organism>
<keyword evidence="2" id="KW-1185">Reference proteome</keyword>
<name>A0ACC7P1X1_9BACL</name>